<protein>
    <submittedName>
        <fullName evidence="2">Uncharacterized protein</fullName>
    </submittedName>
</protein>
<reference evidence="2 4" key="1">
    <citation type="submission" date="2020-01" db="EMBL/GenBank/DDBJ databases">
        <title>the WGS Modestobacter muralis CPCC 204518.</title>
        <authorList>
            <person name="Jiang Z."/>
        </authorList>
    </citation>
    <scope>NUCLEOTIDE SEQUENCE [LARGE SCALE GENOMIC DNA]</scope>
    <source>
        <strain evidence="2 4">DSM 100205</strain>
    </source>
</reference>
<comment type="caution">
    <text evidence="2">The sequence shown here is derived from an EMBL/GenBank/DDBJ whole genome shotgun (WGS) entry which is preliminary data.</text>
</comment>
<name>A0A6P0EZI1_9ACTN</name>
<dbReference type="EMBL" id="JAAGWH010000051">
    <property type="protein sequence ID" value="NEK95886.1"/>
    <property type="molecule type" value="Genomic_DNA"/>
</dbReference>
<evidence type="ECO:0000313" key="4">
    <source>
        <dbReference type="Proteomes" id="UP000468828"/>
    </source>
</evidence>
<evidence type="ECO:0000313" key="3">
    <source>
        <dbReference type="EMBL" id="NEN52774.1"/>
    </source>
</evidence>
<sequence length="672" mass="66653">MSAVLPAPVPLPDPPGSAAALGAVLDQLTSAGFAAGLTVHLLQPAAAVPGWQGADAAAAAAEIAAAGTVAAGLHDALTAAAGRLGDHAELWAAVLARVASLREDQRHQFDSSATRLATLLADTPDAGATVPPAAVALVREVVGDDAARGAQHGALLADLADDAASAAALLGSLSAPFGGTARPGDVERVTLRLATVLPGWGDGALTALGVQAADELGGPGTAEQLDAAARRWTGYAAAPAFADALLGRLDEDGVTWLLTLLGNRTVAAEQEPLAGLLASAVGAAGTGSRAAEVLDTVRLDTADPSSAPDAVAVGMGLVLTALAAGGRAGRGVGLAVGWGGQLLAREAERGATAVERTTATLPDPVVAVLAVLVAAGDEGAAAALLSDPASWTRLLGRSRPGGVDHLVEVIGLASRSPQAAPVASSALQALGEGLRPGTTQPVVVGDVLGTAVGGAVTDLVAGRLDVVLPLLGAATGSVAGGVDAATDSALRGLGHLLVDGDRARTLSAAVHEALAAGPGSPVTGLLAGGFVAVEEYGQRLGYVLAHARALSWEVDQQLLWDVAVTLPVKLVTWRNPYGPAVEAVVGEVQRQVGFDGTVDIGPDNGETHTAWDARRWAGAALGSRAGSSSEVGLSAEVGFARATAVLGRPLPPQPDVLGQLDDLQGDLPDRSR</sequence>
<keyword evidence="4" id="KW-1185">Reference proteome</keyword>
<evidence type="ECO:0000313" key="5">
    <source>
        <dbReference type="Proteomes" id="UP000471152"/>
    </source>
</evidence>
<proteinExistence type="predicted"/>
<gene>
    <name evidence="3" type="ORF">G3R41_17850</name>
    <name evidence="2" type="ORF">GCU67_17200</name>
</gene>
<evidence type="ECO:0000256" key="1">
    <source>
        <dbReference type="SAM" id="MobiDB-lite"/>
    </source>
</evidence>
<reference evidence="3 5" key="2">
    <citation type="submission" date="2020-02" db="EMBL/GenBank/DDBJ databases">
        <title>The WGS of Modestobacter muralis DSM 100205.</title>
        <authorList>
            <person name="Jiang Z."/>
        </authorList>
    </citation>
    <scope>NUCLEOTIDE SEQUENCE [LARGE SCALE GENOMIC DNA]</scope>
    <source>
        <strain evidence="3 5">DSM 100205</strain>
    </source>
</reference>
<feature type="compositionally biased region" description="Low complexity" evidence="1">
    <location>
        <begin position="655"/>
        <end position="666"/>
    </location>
</feature>
<dbReference type="EMBL" id="JAAGWB010000053">
    <property type="protein sequence ID" value="NEN52774.1"/>
    <property type="molecule type" value="Genomic_DNA"/>
</dbReference>
<dbReference type="RefSeq" id="WP_163612583.1">
    <property type="nucleotide sequence ID" value="NZ_JAAGWB010000053.1"/>
</dbReference>
<accession>A0A6P0EZI1</accession>
<evidence type="ECO:0000313" key="2">
    <source>
        <dbReference type="EMBL" id="NEK95886.1"/>
    </source>
</evidence>
<dbReference type="Proteomes" id="UP000468828">
    <property type="component" value="Unassembled WGS sequence"/>
</dbReference>
<dbReference type="AlphaFoldDB" id="A0A6P0EZI1"/>
<feature type="region of interest" description="Disordered" evidence="1">
    <location>
        <begin position="650"/>
        <end position="672"/>
    </location>
</feature>
<organism evidence="2 4">
    <name type="scientific">Modestobacter muralis</name>
    <dbReference type="NCBI Taxonomy" id="1608614"/>
    <lineage>
        <taxon>Bacteria</taxon>
        <taxon>Bacillati</taxon>
        <taxon>Actinomycetota</taxon>
        <taxon>Actinomycetes</taxon>
        <taxon>Geodermatophilales</taxon>
        <taxon>Geodermatophilaceae</taxon>
        <taxon>Modestobacter</taxon>
    </lineage>
</organism>
<dbReference type="Proteomes" id="UP000471152">
    <property type="component" value="Unassembled WGS sequence"/>
</dbReference>